<dbReference type="PANTHER" id="PTHR48105">
    <property type="entry name" value="THIOREDOXIN REDUCTASE 1-RELATED-RELATED"/>
    <property type="match status" value="1"/>
</dbReference>
<evidence type="ECO:0000259" key="5">
    <source>
        <dbReference type="Pfam" id="PF07992"/>
    </source>
</evidence>
<evidence type="ECO:0000313" key="6">
    <source>
        <dbReference type="EMBL" id="MBD8036245.1"/>
    </source>
</evidence>
<dbReference type="RefSeq" id="WP_191699198.1">
    <property type="nucleotide sequence ID" value="NZ_JACSPZ010000002.1"/>
</dbReference>
<feature type="domain" description="FAD/NAD(P)-binding" evidence="5">
    <location>
        <begin position="3"/>
        <end position="194"/>
    </location>
</feature>
<dbReference type="InterPro" id="IPR050097">
    <property type="entry name" value="Ferredoxin-NADP_redctase_2"/>
</dbReference>
<dbReference type="InterPro" id="IPR023753">
    <property type="entry name" value="FAD/NAD-binding_dom"/>
</dbReference>
<sequence length="293" mass="32904">MIYDVCVIGGGPAGMFSAFYSASRRMNTVLIEGNHELGGRLNLFLDYEIYDIPGQFGVLARDYKRALIEQLKVSRSNLLLGEIVEKIENSDELFYVTTTQQTILAKTIIAATGNGFSEAKRIEHAQISKKIQYDQPAFKQYEGPIAVIGHTPMAADWAIQLMGYGNEVTLYTQQELKIQPILMDGLANNNILIYKFSEFNDQAYEAVFCHIGSKKYTIDFKGCIAQRDNGLTNCRGYFVAGEARYEQGKLKLIHGATHDAMQAVNAAFQYIHEGATYQPIVSTHDPIFKEWLK</sequence>
<dbReference type="PRINTS" id="PR00469">
    <property type="entry name" value="PNDRDTASEII"/>
</dbReference>
<dbReference type="PRINTS" id="PR00368">
    <property type="entry name" value="FADPNR"/>
</dbReference>
<reference evidence="6 7" key="1">
    <citation type="submission" date="2020-08" db="EMBL/GenBank/DDBJ databases">
        <title>A Genomic Blueprint of the Chicken Gut Microbiome.</title>
        <authorList>
            <person name="Gilroy R."/>
            <person name="Ravi A."/>
            <person name="Getino M."/>
            <person name="Pursley I."/>
            <person name="Horton D.L."/>
            <person name="Alikhan N.-F."/>
            <person name="Baker D."/>
            <person name="Gharbi K."/>
            <person name="Hall N."/>
            <person name="Watson M."/>
            <person name="Adriaenssens E.M."/>
            <person name="Foster-Nyarko E."/>
            <person name="Jarju S."/>
            <person name="Secka A."/>
            <person name="Antonio M."/>
            <person name="Oren A."/>
            <person name="Chaudhuri R."/>
            <person name="La Ragione R.M."/>
            <person name="Hildebrand F."/>
            <person name="Pallen M.J."/>
        </authorList>
    </citation>
    <scope>NUCLEOTIDE SEQUENCE [LARGE SCALE GENOMIC DNA]</scope>
    <source>
        <strain evidence="6 7">A46</strain>
    </source>
</reference>
<keyword evidence="7" id="KW-1185">Reference proteome</keyword>
<keyword evidence="3" id="KW-0285">Flavoprotein</keyword>
<dbReference type="SUPFAM" id="SSF51905">
    <property type="entry name" value="FAD/NAD(P)-binding domain"/>
    <property type="match status" value="1"/>
</dbReference>
<comment type="caution">
    <text evidence="6">The sequence shown here is derived from an EMBL/GenBank/DDBJ whole genome shotgun (WGS) entry which is preliminary data.</text>
</comment>
<protein>
    <submittedName>
        <fullName evidence="6">NAD(P)/FAD-dependent oxidoreductase</fullName>
    </submittedName>
</protein>
<name>A0ABR8XWE6_9BACL</name>
<evidence type="ECO:0000313" key="7">
    <source>
        <dbReference type="Proteomes" id="UP000619101"/>
    </source>
</evidence>
<comment type="cofactor">
    <cofactor evidence="1">
        <name>FAD</name>
        <dbReference type="ChEBI" id="CHEBI:57692"/>
    </cofactor>
</comment>
<comment type="subunit">
    <text evidence="2">Homodimer.</text>
</comment>
<evidence type="ECO:0000256" key="3">
    <source>
        <dbReference type="ARBA" id="ARBA00022630"/>
    </source>
</evidence>
<dbReference type="Pfam" id="PF07992">
    <property type="entry name" value="Pyr_redox_2"/>
    <property type="match status" value="1"/>
</dbReference>
<evidence type="ECO:0000256" key="1">
    <source>
        <dbReference type="ARBA" id="ARBA00001974"/>
    </source>
</evidence>
<evidence type="ECO:0000256" key="4">
    <source>
        <dbReference type="ARBA" id="ARBA00023002"/>
    </source>
</evidence>
<accession>A0ABR8XWE6</accession>
<organism evidence="6 7">
    <name type="scientific">Solibacillus faecavium</name>
    <dbReference type="NCBI Taxonomy" id="2762221"/>
    <lineage>
        <taxon>Bacteria</taxon>
        <taxon>Bacillati</taxon>
        <taxon>Bacillota</taxon>
        <taxon>Bacilli</taxon>
        <taxon>Bacillales</taxon>
        <taxon>Caryophanaceae</taxon>
        <taxon>Solibacillus</taxon>
    </lineage>
</organism>
<dbReference type="Gene3D" id="3.50.50.60">
    <property type="entry name" value="FAD/NAD(P)-binding domain"/>
    <property type="match status" value="2"/>
</dbReference>
<proteinExistence type="predicted"/>
<dbReference type="EMBL" id="JACSPZ010000002">
    <property type="protein sequence ID" value="MBD8036245.1"/>
    <property type="molecule type" value="Genomic_DNA"/>
</dbReference>
<gene>
    <name evidence="6" type="ORF">H9635_05775</name>
</gene>
<dbReference type="Proteomes" id="UP000619101">
    <property type="component" value="Unassembled WGS sequence"/>
</dbReference>
<dbReference type="InterPro" id="IPR036188">
    <property type="entry name" value="FAD/NAD-bd_sf"/>
</dbReference>
<evidence type="ECO:0000256" key="2">
    <source>
        <dbReference type="ARBA" id="ARBA00011738"/>
    </source>
</evidence>
<keyword evidence="4" id="KW-0560">Oxidoreductase</keyword>